<dbReference type="GO" id="GO:0047499">
    <property type="term" value="F:calcium-independent phospholipase A2 activity"/>
    <property type="evidence" value="ECO:0007669"/>
    <property type="project" value="TreeGrafter"/>
</dbReference>
<evidence type="ECO:0000256" key="1">
    <source>
        <dbReference type="ARBA" id="ARBA00022801"/>
    </source>
</evidence>
<dbReference type="GO" id="GO:0016020">
    <property type="term" value="C:membrane"/>
    <property type="evidence" value="ECO:0007669"/>
    <property type="project" value="TreeGrafter"/>
</dbReference>
<dbReference type="Gene3D" id="3.40.1090.10">
    <property type="entry name" value="Cytosolic phospholipase A2 catalytic domain"/>
    <property type="match status" value="1"/>
</dbReference>
<dbReference type="GO" id="GO:0043531">
    <property type="term" value="F:ADP binding"/>
    <property type="evidence" value="ECO:0007669"/>
    <property type="project" value="InterPro"/>
</dbReference>
<dbReference type="HOGENOM" id="CLU_000288_125_6_1"/>
<dbReference type="eggNOG" id="KOG4231">
    <property type="taxonomic scope" value="Eukaryota"/>
</dbReference>
<evidence type="ECO:0000256" key="3">
    <source>
        <dbReference type="ARBA" id="ARBA00023098"/>
    </source>
</evidence>
<evidence type="ECO:0000313" key="6">
    <source>
        <dbReference type="EMBL" id="EKM76492.1"/>
    </source>
</evidence>
<protein>
    <recommendedName>
        <fullName evidence="5">PNPLA domain-containing protein</fullName>
    </recommendedName>
</protein>
<dbReference type="STRING" id="597362.K5X0S5"/>
<gene>
    <name evidence="6" type="ORF">AGABI1DRAFT_94151</name>
</gene>
<name>K5X0S5_AGABU</name>
<dbReference type="InterPro" id="IPR016035">
    <property type="entry name" value="Acyl_Trfase/lysoPLipase"/>
</dbReference>
<proteinExistence type="predicted"/>
<dbReference type="PROSITE" id="PS51635">
    <property type="entry name" value="PNPLA"/>
    <property type="match status" value="1"/>
</dbReference>
<dbReference type="InParanoid" id="K5X0S5"/>
<evidence type="ECO:0000259" key="5">
    <source>
        <dbReference type="PROSITE" id="PS51635"/>
    </source>
</evidence>
<dbReference type="Gene3D" id="3.40.50.300">
    <property type="entry name" value="P-loop containing nucleotide triphosphate hydrolases"/>
    <property type="match status" value="1"/>
</dbReference>
<dbReference type="Proteomes" id="UP000008493">
    <property type="component" value="Unassembled WGS sequence"/>
</dbReference>
<dbReference type="KEGG" id="abp:AGABI1DRAFT94151"/>
<dbReference type="InterPro" id="IPR002641">
    <property type="entry name" value="PNPLA_dom"/>
</dbReference>
<dbReference type="PANTHER" id="PTHR24185">
    <property type="entry name" value="CALCIUM-INDEPENDENT PHOSPHOLIPASE A2-GAMMA"/>
    <property type="match status" value="1"/>
</dbReference>
<dbReference type="SUPFAM" id="SSF52151">
    <property type="entry name" value="FabD/lysophospholipase-like"/>
    <property type="match status" value="1"/>
</dbReference>
<feature type="short sequence motif" description="GXSXG" evidence="4">
    <location>
        <begin position="68"/>
        <end position="72"/>
    </location>
</feature>
<dbReference type="SUPFAM" id="SSF52540">
    <property type="entry name" value="P-loop containing nucleoside triphosphate hydrolases"/>
    <property type="match status" value="1"/>
</dbReference>
<accession>K5X0S5</accession>
<dbReference type="PANTHER" id="PTHR24185:SF1">
    <property type="entry name" value="CALCIUM-INDEPENDENT PHOSPHOLIPASE A2-GAMMA"/>
    <property type="match status" value="1"/>
</dbReference>
<feature type="active site" description="Proton acceptor" evidence="4">
    <location>
        <position position="207"/>
    </location>
</feature>
<dbReference type="GO" id="GO:0046486">
    <property type="term" value="P:glycerolipid metabolic process"/>
    <property type="evidence" value="ECO:0007669"/>
    <property type="project" value="UniProtKB-ARBA"/>
</dbReference>
<evidence type="ECO:0000256" key="4">
    <source>
        <dbReference type="PROSITE-ProRule" id="PRU01161"/>
    </source>
</evidence>
<dbReference type="Pfam" id="PF01734">
    <property type="entry name" value="Patatin"/>
    <property type="match status" value="1"/>
</dbReference>
<dbReference type="Gene3D" id="1.25.40.10">
    <property type="entry name" value="Tetratricopeptide repeat domain"/>
    <property type="match status" value="2"/>
</dbReference>
<evidence type="ECO:0000256" key="2">
    <source>
        <dbReference type="ARBA" id="ARBA00022963"/>
    </source>
</evidence>
<keyword evidence="2 4" id="KW-0442">Lipid degradation</keyword>
<dbReference type="OrthoDB" id="3259098at2759"/>
<dbReference type="Pfam" id="PF13374">
    <property type="entry name" value="TPR_10"/>
    <property type="match status" value="2"/>
</dbReference>
<keyword evidence="1 4" id="KW-0378">Hydrolase</keyword>
<organism evidence="6 7">
    <name type="scientific">Agaricus bisporus var. burnettii (strain JB137-S8 / ATCC MYA-4627 / FGSC 10392)</name>
    <name type="common">White button mushroom</name>
    <dbReference type="NCBI Taxonomy" id="597362"/>
    <lineage>
        <taxon>Eukaryota</taxon>
        <taxon>Fungi</taxon>
        <taxon>Dikarya</taxon>
        <taxon>Basidiomycota</taxon>
        <taxon>Agaricomycotina</taxon>
        <taxon>Agaricomycetes</taxon>
        <taxon>Agaricomycetidae</taxon>
        <taxon>Agaricales</taxon>
        <taxon>Agaricineae</taxon>
        <taxon>Agaricaceae</taxon>
        <taxon>Agaricus</taxon>
    </lineage>
</organism>
<dbReference type="InterPro" id="IPR027417">
    <property type="entry name" value="P-loop_NTPase"/>
</dbReference>
<dbReference type="InterPro" id="IPR056681">
    <property type="entry name" value="DUF7779"/>
</dbReference>
<dbReference type="eggNOG" id="KOG1840">
    <property type="taxonomic scope" value="Eukaryota"/>
</dbReference>
<dbReference type="Pfam" id="PF13424">
    <property type="entry name" value="TPR_12"/>
    <property type="match status" value="1"/>
</dbReference>
<dbReference type="GeneID" id="18832549"/>
<evidence type="ECO:0000313" key="7">
    <source>
        <dbReference type="Proteomes" id="UP000008493"/>
    </source>
</evidence>
<reference evidence="7" key="1">
    <citation type="journal article" date="2012" name="Proc. Natl. Acad. Sci. U.S.A.">
        <title>Genome sequence of the button mushroom Agaricus bisporus reveals mechanisms governing adaptation to a humic-rich ecological niche.</title>
        <authorList>
            <person name="Morin E."/>
            <person name="Kohler A."/>
            <person name="Baker A.R."/>
            <person name="Foulongne-Oriol M."/>
            <person name="Lombard V."/>
            <person name="Nagy L.G."/>
            <person name="Ohm R.A."/>
            <person name="Patyshakuliyeva A."/>
            <person name="Brun A."/>
            <person name="Aerts A.L."/>
            <person name="Bailey A.M."/>
            <person name="Billette C."/>
            <person name="Coutinho P.M."/>
            <person name="Deakin G."/>
            <person name="Doddapaneni H."/>
            <person name="Floudas D."/>
            <person name="Grimwood J."/>
            <person name="Hilden K."/>
            <person name="Kuees U."/>
            <person name="LaButti K.M."/>
            <person name="Lapidus A."/>
            <person name="Lindquist E.A."/>
            <person name="Lucas S.M."/>
            <person name="Murat C."/>
            <person name="Riley R.W."/>
            <person name="Salamov A.A."/>
            <person name="Schmutz J."/>
            <person name="Subramanian V."/>
            <person name="Woesten H.A.B."/>
            <person name="Xu J."/>
            <person name="Eastwood D.C."/>
            <person name="Foster G.D."/>
            <person name="Sonnenberg A.S."/>
            <person name="Cullen D."/>
            <person name="de Vries R.P."/>
            <person name="Lundell T."/>
            <person name="Hibbett D.S."/>
            <person name="Henrissat B."/>
            <person name="Burton K.S."/>
            <person name="Kerrigan R.W."/>
            <person name="Challen M.P."/>
            <person name="Grigoriev I.V."/>
            <person name="Martin F."/>
        </authorList>
    </citation>
    <scope>NUCLEOTIDE SEQUENCE [LARGE SCALE GENOMIC DNA]</scope>
    <source>
        <strain evidence="7">JB137-S8 / ATCC MYA-4627 / FGSC 10392</strain>
    </source>
</reference>
<dbReference type="AlphaFoldDB" id="K5X0S5"/>
<dbReference type="SUPFAM" id="SSF48452">
    <property type="entry name" value="TPR-like"/>
    <property type="match status" value="1"/>
</dbReference>
<keyword evidence="3 4" id="KW-0443">Lipid metabolism</keyword>
<feature type="active site" description="Nucleophile" evidence="4">
    <location>
        <position position="70"/>
    </location>
</feature>
<dbReference type="EMBL" id="JH971402">
    <property type="protein sequence ID" value="EKM76492.1"/>
    <property type="molecule type" value="Genomic_DNA"/>
</dbReference>
<dbReference type="GO" id="GO:0019369">
    <property type="term" value="P:arachidonate metabolic process"/>
    <property type="evidence" value="ECO:0007669"/>
    <property type="project" value="TreeGrafter"/>
</dbReference>
<dbReference type="InterPro" id="IPR011990">
    <property type="entry name" value="TPR-like_helical_dom_sf"/>
</dbReference>
<dbReference type="CDD" id="cd07216">
    <property type="entry name" value="Pat17_PNPLA8_PNPLA9_like3"/>
    <property type="match status" value="1"/>
</dbReference>
<dbReference type="GO" id="GO:0016042">
    <property type="term" value="P:lipid catabolic process"/>
    <property type="evidence" value="ECO:0007669"/>
    <property type="project" value="UniProtKB-UniRule"/>
</dbReference>
<dbReference type="Pfam" id="PF25000">
    <property type="entry name" value="DUF7779"/>
    <property type="match status" value="1"/>
</dbReference>
<feature type="short sequence motif" description="GXGXXG" evidence="4">
    <location>
        <begin position="18"/>
        <end position="23"/>
    </location>
</feature>
<feature type="short sequence motif" description="DGA/G" evidence="4">
    <location>
        <begin position="207"/>
        <end position="209"/>
    </location>
</feature>
<feature type="domain" description="PNPLA" evidence="5">
    <location>
        <begin position="14"/>
        <end position="220"/>
    </location>
</feature>
<dbReference type="RefSeq" id="XP_007332931.1">
    <property type="nucleotide sequence ID" value="XM_007332869.1"/>
</dbReference>
<keyword evidence="7" id="KW-1185">Reference proteome</keyword>
<dbReference type="OMA" id="ISYQAIR"/>
<sequence>MTSSSAEGPPLRLLALDGGGIRGLSELLILKEVMHKLMFEENKKRKKDGEEPLNVLPKPCDYFDLIGGTSTGGIIALMLGRLRMDVDMAIKSYDNLAKQVFSAMKPWGHWGDGKFKATALEAAMKSVVKTVTGDSESPLLEGDQAGVCRTFVCTKNAYNMDIPVLFRTYQSSETHSNCKIWEAARATSAAPTFFKRLIIGRDQPFIDGGLGRNNPSQVVLEEANALFGARQIGCLVSIGTGQAGVNEIQKPGLRQRILPTDVIDALRRITTDCESIHEDVLHRFSKLPNTYFRLNVEQGMQGIELSEWEKLSNVEAHTMQYMRKAEVAQKLAMLVMTPGPPNESVPQARERKRCPLPVQPFMGREEILDKMRKYFESGGDSRRVFVLHGLGGSGKTQIALKFVQESTCFSNIFYIDATNEQTLRTDLEAITLGNTEQSVDASLHWLATQRERNWLLFFDNADDVNLKLKNFIPQCQSGNILVTTRNQELRLLSAKDGDAKVGAMEHEDARNLLLYRARAEESDENKVLAEAIVQHEEFQGEDPYERAVYATWSLSYDKLDVSARSLLQIFSVLHHEGISEKMFEKAASSEEQLEDSELQNKVTELLNELGRRGPDWSWDFKQVTKRLCSYSLVEYDARNHTYSIHPLVQQWSRSTMAGNRQLMQKCVLSIIRLSISYTFDDQDYKYRRTLLQHISSSRASIDPEQMMPSVLDGMALVYSEQGQWKEAEAFEVVVMEKRKQLLGDDHPDTLTSMGSLAATYWNQGQWKEAEVLEVVVMEKRKQLLGDGHPDTLTSMANLAATYWNQGQWKEAEALQGQWKEAEALQVVVMEKRKELLGDDHPDTLTSMANLAATYRDQGQWKEAEELGVAVREKKKQLLSGDYDRLSPYPTYKR</sequence>